<sequence length="143" mass="14894">MKVTGTTGPSAPTGGKPARASAGFSLGQTGATAAPSAASASAATSGVNDVSALMALQGIEGPLEKRRRAVRRGAGLLDRLDEMKMALLSGEPDEAVLQQLYRTLREDRPDDGDAGLNDLLDQIDLRASVELAKAEMRRRSSES</sequence>
<dbReference type="GO" id="GO:0044781">
    <property type="term" value="P:bacterial-type flagellum organization"/>
    <property type="evidence" value="ECO:0007669"/>
    <property type="project" value="InterPro"/>
</dbReference>
<dbReference type="AlphaFoldDB" id="A0A7Z8Y6J9"/>
<reference evidence="2 3" key="1">
    <citation type="submission" date="2018-11" db="EMBL/GenBank/DDBJ databases">
        <authorList>
            <person name="Peiro R."/>
            <person name="Begona"/>
            <person name="Cbmso G."/>
            <person name="Lopez M."/>
            <person name="Gonzalez S."/>
            <person name="Sacristan E."/>
            <person name="Castillo E."/>
        </authorList>
    </citation>
    <scope>NUCLEOTIDE SEQUENCE [LARGE SCALE GENOMIC DNA]</scope>
    <source>
        <strain evidence="2">Brev_genome</strain>
    </source>
</reference>
<dbReference type="Pfam" id="PF10768">
    <property type="entry name" value="FliX"/>
    <property type="match status" value="1"/>
</dbReference>
<dbReference type="RefSeq" id="WP_154725532.1">
    <property type="nucleotide sequence ID" value="NZ_UXHF01000008.1"/>
</dbReference>
<organism evidence="2 3">
    <name type="scientific">Brevundimonas mediterranea</name>
    <dbReference type="NCBI Taxonomy" id="74329"/>
    <lineage>
        <taxon>Bacteria</taxon>
        <taxon>Pseudomonadati</taxon>
        <taxon>Pseudomonadota</taxon>
        <taxon>Alphaproteobacteria</taxon>
        <taxon>Caulobacterales</taxon>
        <taxon>Caulobacteraceae</taxon>
        <taxon>Brevundimonas</taxon>
    </lineage>
</organism>
<evidence type="ECO:0000313" key="2">
    <source>
        <dbReference type="EMBL" id="VDC51834.1"/>
    </source>
</evidence>
<dbReference type="EMBL" id="UXHF01000008">
    <property type="protein sequence ID" value="VDC51834.1"/>
    <property type="molecule type" value="Genomic_DNA"/>
</dbReference>
<comment type="caution">
    <text evidence="2">The sequence shown here is derived from an EMBL/GenBank/DDBJ whole genome shotgun (WGS) entry which is preliminary data.</text>
</comment>
<feature type="region of interest" description="Disordered" evidence="1">
    <location>
        <begin position="1"/>
        <end position="38"/>
    </location>
</feature>
<keyword evidence="2" id="KW-0969">Cilium</keyword>
<gene>
    <name evidence="2" type="primary">fliX</name>
    <name evidence="2" type="ORF">BREV_BREV_00624</name>
</gene>
<name>A0A7Z8Y6J9_9CAUL</name>
<dbReference type="InterPro" id="IPR019704">
    <property type="entry name" value="Flagellar_assmbl_FliX_class2"/>
</dbReference>
<keyword evidence="2" id="KW-0966">Cell projection</keyword>
<keyword evidence="2" id="KW-0282">Flagellum</keyword>
<protein>
    <submittedName>
        <fullName evidence="2">Flagellar assembly protein FliX</fullName>
    </submittedName>
</protein>
<keyword evidence="3" id="KW-1185">Reference proteome</keyword>
<dbReference type="Proteomes" id="UP000289220">
    <property type="component" value="Unassembled WGS sequence"/>
</dbReference>
<feature type="compositionally biased region" description="Low complexity" evidence="1">
    <location>
        <begin position="1"/>
        <end position="17"/>
    </location>
</feature>
<accession>A0A7Z8Y6J9</accession>
<evidence type="ECO:0000256" key="1">
    <source>
        <dbReference type="SAM" id="MobiDB-lite"/>
    </source>
</evidence>
<evidence type="ECO:0000313" key="3">
    <source>
        <dbReference type="Proteomes" id="UP000289220"/>
    </source>
</evidence>
<proteinExistence type="predicted"/>